<dbReference type="AlphaFoldDB" id="X8J120"/>
<sequence>MRHAHHMRYPDGVWPALHPAWDSSTVFPAVDTAPTGPMGPGRLGLRSWAVVGRSERGVCQGPDAVCAV</sequence>
<reference evidence="2" key="1">
    <citation type="journal article" date="2014" name="Genome Announc.">
        <title>Draft genome sequence of the plant-pathogenic soil fungus Rhizoctonia solani anastomosis group 3 strain Rhs1AP.</title>
        <authorList>
            <person name="Cubeta M.A."/>
            <person name="Thomas E."/>
            <person name="Dean R.A."/>
            <person name="Jabaji S."/>
            <person name="Neate S.M."/>
            <person name="Tavantzis S."/>
            <person name="Toda T."/>
            <person name="Vilgalys R."/>
            <person name="Bharathan N."/>
            <person name="Fedorova-Abrams N."/>
            <person name="Pakala S.B."/>
            <person name="Pakala S.M."/>
            <person name="Zafar N."/>
            <person name="Joardar V."/>
            <person name="Losada L."/>
            <person name="Nierman W.C."/>
        </authorList>
    </citation>
    <scope>NUCLEOTIDE SEQUENCE [LARGE SCALE GENOMIC DNA]</scope>
    <source>
        <strain evidence="2">AG-3</strain>
    </source>
</reference>
<evidence type="ECO:0000313" key="2">
    <source>
        <dbReference type="Proteomes" id="UP000030108"/>
    </source>
</evidence>
<dbReference type="EMBL" id="JATN01000322">
    <property type="protein sequence ID" value="EUC55199.1"/>
    <property type="molecule type" value="Genomic_DNA"/>
</dbReference>
<dbReference type="Proteomes" id="UP000030108">
    <property type="component" value="Unassembled WGS sequence"/>
</dbReference>
<evidence type="ECO:0000313" key="1">
    <source>
        <dbReference type="EMBL" id="EUC55199.1"/>
    </source>
</evidence>
<organism evidence="1 2">
    <name type="scientific">Rhizoctonia solani AG-3 Rhs1AP</name>
    <dbReference type="NCBI Taxonomy" id="1086054"/>
    <lineage>
        <taxon>Eukaryota</taxon>
        <taxon>Fungi</taxon>
        <taxon>Dikarya</taxon>
        <taxon>Basidiomycota</taxon>
        <taxon>Agaricomycotina</taxon>
        <taxon>Agaricomycetes</taxon>
        <taxon>Cantharellales</taxon>
        <taxon>Ceratobasidiaceae</taxon>
        <taxon>Rhizoctonia</taxon>
    </lineage>
</organism>
<protein>
    <submittedName>
        <fullName evidence="1">Uncharacterized protein</fullName>
    </submittedName>
</protein>
<proteinExistence type="predicted"/>
<gene>
    <name evidence="1" type="ORF">RSOL_099810</name>
</gene>
<name>X8J120_9AGAM</name>
<comment type="caution">
    <text evidence="1">The sequence shown here is derived from an EMBL/GenBank/DDBJ whole genome shotgun (WGS) entry which is preliminary data.</text>
</comment>
<accession>X8J120</accession>